<dbReference type="AlphaFoldDB" id="A0A162FVB0"/>
<feature type="chain" id="PRO_5007834053" evidence="1">
    <location>
        <begin position="27"/>
        <end position="116"/>
    </location>
</feature>
<sequence length="116" mass="12733">MKGNHMKLKTMIPAILMALFAQSALADSSTLFTCRSLPTADSALLIYGIPQENTDIIDLVIFVNGEVKATDQGVLVDSYTRYVGQSFDMNFVDTEITAKLENPVLSVRQTEALICE</sequence>
<dbReference type="Proteomes" id="UP000075799">
    <property type="component" value="Unassembled WGS sequence"/>
</dbReference>
<accession>A0A162FVB0</accession>
<reference evidence="2 3" key="1">
    <citation type="submission" date="2016-03" db="EMBL/GenBank/DDBJ databases">
        <authorList>
            <person name="Ploux O."/>
        </authorList>
    </citation>
    <scope>NUCLEOTIDE SEQUENCE [LARGE SCALE GENOMIC DNA]</scope>
    <source>
        <strain evidence="2 3">EC13</strain>
    </source>
</reference>
<evidence type="ECO:0000256" key="1">
    <source>
        <dbReference type="SAM" id="SignalP"/>
    </source>
</evidence>
<evidence type="ECO:0000313" key="3">
    <source>
        <dbReference type="Proteomes" id="UP000075799"/>
    </source>
</evidence>
<comment type="caution">
    <text evidence="2">The sequence shown here is derived from an EMBL/GenBank/DDBJ whole genome shotgun (WGS) entry which is preliminary data.</text>
</comment>
<evidence type="ECO:0000313" key="2">
    <source>
        <dbReference type="EMBL" id="KYG62538.1"/>
    </source>
</evidence>
<organism evidence="2 3">
    <name type="scientific">Bdellovibrio bacteriovorus</name>
    <dbReference type="NCBI Taxonomy" id="959"/>
    <lineage>
        <taxon>Bacteria</taxon>
        <taxon>Pseudomonadati</taxon>
        <taxon>Bdellovibrionota</taxon>
        <taxon>Bdellovibrionia</taxon>
        <taxon>Bdellovibrionales</taxon>
        <taxon>Pseudobdellovibrionaceae</taxon>
        <taxon>Bdellovibrio</taxon>
    </lineage>
</organism>
<gene>
    <name evidence="2" type="ORF">AZI87_14635</name>
</gene>
<protein>
    <submittedName>
        <fullName evidence="2">Uncharacterized protein</fullName>
    </submittedName>
</protein>
<name>A0A162FVB0_BDEBC</name>
<keyword evidence="1" id="KW-0732">Signal</keyword>
<dbReference type="EMBL" id="LUKD01000008">
    <property type="protein sequence ID" value="KYG62538.1"/>
    <property type="molecule type" value="Genomic_DNA"/>
</dbReference>
<proteinExistence type="predicted"/>
<feature type="signal peptide" evidence="1">
    <location>
        <begin position="1"/>
        <end position="26"/>
    </location>
</feature>